<dbReference type="CDD" id="cd06170">
    <property type="entry name" value="LuxR_C_like"/>
    <property type="match status" value="1"/>
</dbReference>
<evidence type="ECO:0000256" key="3">
    <source>
        <dbReference type="PROSITE-ProRule" id="PRU00169"/>
    </source>
</evidence>
<evidence type="ECO:0000259" key="4">
    <source>
        <dbReference type="PROSITE" id="PS50043"/>
    </source>
</evidence>
<dbReference type="InterPro" id="IPR011006">
    <property type="entry name" value="CheY-like_superfamily"/>
</dbReference>
<dbReference type="Gene3D" id="3.40.50.2300">
    <property type="match status" value="1"/>
</dbReference>
<dbReference type="PRINTS" id="PR00038">
    <property type="entry name" value="HTHLUXR"/>
</dbReference>
<dbReference type="Proteomes" id="UP000268684">
    <property type="component" value="Chromosome III"/>
</dbReference>
<keyword evidence="1 3" id="KW-0597">Phosphoprotein</keyword>
<evidence type="ECO:0000313" key="7">
    <source>
        <dbReference type="Proteomes" id="UP000268684"/>
    </source>
</evidence>
<dbReference type="PANTHER" id="PTHR43214">
    <property type="entry name" value="TWO-COMPONENT RESPONSE REGULATOR"/>
    <property type="match status" value="1"/>
</dbReference>
<dbReference type="SUPFAM" id="SSF46894">
    <property type="entry name" value="C-terminal effector domain of the bipartite response regulators"/>
    <property type="match status" value="1"/>
</dbReference>
<evidence type="ECO:0000256" key="1">
    <source>
        <dbReference type="ARBA" id="ARBA00022553"/>
    </source>
</evidence>
<dbReference type="SMART" id="SM00448">
    <property type="entry name" value="REC"/>
    <property type="match status" value="1"/>
</dbReference>
<feature type="modified residue" description="4-aspartylphosphate" evidence="3">
    <location>
        <position position="50"/>
    </location>
</feature>
<keyword evidence="7" id="KW-1185">Reference proteome</keyword>
<dbReference type="InterPro" id="IPR058245">
    <property type="entry name" value="NreC/VraR/RcsB-like_REC"/>
</dbReference>
<dbReference type="EMBL" id="LR025744">
    <property type="protein sequence ID" value="VBB16475.1"/>
    <property type="molecule type" value="Genomic_DNA"/>
</dbReference>
<evidence type="ECO:0000313" key="6">
    <source>
        <dbReference type="EMBL" id="VBB16475.1"/>
    </source>
</evidence>
<proteinExistence type="predicted"/>
<evidence type="ECO:0000259" key="5">
    <source>
        <dbReference type="PROSITE" id="PS50110"/>
    </source>
</evidence>
<dbReference type="PROSITE" id="PS50110">
    <property type="entry name" value="RESPONSE_REGULATORY"/>
    <property type="match status" value="1"/>
</dbReference>
<dbReference type="InterPro" id="IPR001789">
    <property type="entry name" value="Sig_transdc_resp-reg_receiver"/>
</dbReference>
<dbReference type="InterPro" id="IPR039420">
    <property type="entry name" value="WalR-like"/>
</dbReference>
<dbReference type="GO" id="GO:0006355">
    <property type="term" value="P:regulation of DNA-templated transcription"/>
    <property type="evidence" value="ECO:0007669"/>
    <property type="project" value="InterPro"/>
</dbReference>
<feature type="domain" description="Response regulatory" evidence="5">
    <location>
        <begin position="1"/>
        <end position="117"/>
    </location>
</feature>
<sequence length="211" mass="22550">MLADDHPAALLGLRHTLGREPGMTIAGAARGAAELLSALDTVDCDVLLSDYAMPGDGQDGLPMFRHIRRHHPSLPIVVYTMIDNPAIVRLLMHEGIGCLLSKIDAIAHLVPAIHAAYSGGSYVSPAVAQLIDVSPGPLLGQRRVSAWTEREAEIIALYMSGLTVNEIADVLHRTKQTVSAQKATAMAKLGLHSDIDLIKYVIETAVVTRPA</sequence>
<dbReference type="PROSITE" id="PS50043">
    <property type="entry name" value="HTH_LUXR_2"/>
    <property type="match status" value="1"/>
</dbReference>
<dbReference type="GO" id="GO:0000160">
    <property type="term" value="P:phosphorelay signal transduction system"/>
    <property type="evidence" value="ECO:0007669"/>
    <property type="project" value="InterPro"/>
</dbReference>
<dbReference type="Pfam" id="PF00072">
    <property type="entry name" value="Response_reg"/>
    <property type="match status" value="1"/>
</dbReference>
<dbReference type="SUPFAM" id="SSF52172">
    <property type="entry name" value="CheY-like"/>
    <property type="match status" value="1"/>
</dbReference>
<accession>A0AAJ5T8E2</accession>
<organism evidence="6 7">
    <name type="scientific">Burkholderia stabilis</name>
    <dbReference type="NCBI Taxonomy" id="95485"/>
    <lineage>
        <taxon>Bacteria</taxon>
        <taxon>Pseudomonadati</taxon>
        <taxon>Pseudomonadota</taxon>
        <taxon>Betaproteobacteria</taxon>
        <taxon>Burkholderiales</taxon>
        <taxon>Burkholderiaceae</taxon>
        <taxon>Burkholderia</taxon>
        <taxon>Burkholderia cepacia complex</taxon>
    </lineage>
</organism>
<dbReference type="Pfam" id="PF00196">
    <property type="entry name" value="GerE"/>
    <property type="match status" value="1"/>
</dbReference>
<evidence type="ECO:0000256" key="2">
    <source>
        <dbReference type="ARBA" id="ARBA00023125"/>
    </source>
</evidence>
<feature type="domain" description="HTH luxR-type" evidence="4">
    <location>
        <begin position="140"/>
        <end position="205"/>
    </location>
</feature>
<dbReference type="GO" id="GO:0003677">
    <property type="term" value="F:DNA binding"/>
    <property type="evidence" value="ECO:0007669"/>
    <property type="project" value="UniProtKB-KW"/>
</dbReference>
<reference evidence="6 7" key="1">
    <citation type="submission" date="2017-11" db="EMBL/GenBank/DDBJ databases">
        <authorList>
            <person name="Seth-Smith MB H."/>
        </authorList>
    </citation>
    <scope>NUCLEOTIDE SEQUENCE [LARGE SCALE GENOMIC DNA]</scope>
    <source>
        <strain evidence="6">E</strain>
    </source>
</reference>
<dbReference type="SMART" id="SM00421">
    <property type="entry name" value="HTH_LUXR"/>
    <property type="match status" value="1"/>
</dbReference>
<dbReference type="InterPro" id="IPR036388">
    <property type="entry name" value="WH-like_DNA-bd_sf"/>
</dbReference>
<dbReference type="Gene3D" id="1.10.10.10">
    <property type="entry name" value="Winged helix-like DNA-binding domain superfamily/Winged helix DNA-binding domain"/>
    <property type="match status" value="1"/>
</dbReference>
<gene>
    <name evidence="6" type="ORF">BSTAB16_6680</name>
</gene>
<protein>
    <submittedName>
        <fullName evidence="6">Response regulator receiver domain</fullName>
    </submittedName>
</protein>
<name>A0AAJ5T8E2_9BURK</name>
<keyword evidence="2" id="KW-0238">DNA-binding</keyword>
<dbReference type="InterPro" id="IPR016032">
    <property type="entry name" value="Sig_transdc_resp-reg_C-effctor"/>
</dbReference>
<dbReference type="CDD" id="cd17535">
    <property type="entry name" value="REC_NarL-like"/>
    <property type="match status" value="1"/>
</dbReference>
<dbReference type="InterPro" id="IPR000792">
    <property type="entry name" value="Tscrpt_reg_LuxR_C"/>
</dbReference>
<dbReference type="AlphaFoldDB" id="A0AAJ5T8E2"/>
<dbReference type="PANTHER" id="PTHR43214:SF17">
    <property type="entry name" value="TRANSCRIPTIONAL REGULATORY PROTEIN RCSB"/>
    <property type="match status" value="1"/>
</dbReference>